<feature type="region of interest" description="Disordered" evidence="1">
    <location>
        <begin position="37"/>
        <end position="72"/>
    </location>
</feature>
<dbReference type="AlphaFoldDB" id="A0A6A6RZM6"/>
<accession>A0A6A6RZM6</accession>
<name>A0A6A6RZM6_9PLEO</name>
<evidence type="ECO:0000313" key="3">
    <source>
        <dbReference type="Proteomes" id="UP000799753"/>
    </source>
</evidence>
<keyword evidence="3" id="KW-1185">Reference proteome</keyword>
<evidence type="ECO:0000256" key="1">
    <source>
        <dbReference type="SAM" id="MobiDB-lite"/>
    </source>
</evidence>
<protein>
    <submittedName>
        <fullName evidence="2">Uncharacterized protein</fullName>
    </submittedName>
</protein>
<proteinExistence type="predicted"/>
<evidence type="ECO:0000313" key="2">
    <source>
        <dbReference type="EMBL" id="KAF2639414.1"/>
    </source>
</evidence>
<sequence length="267" mass="28868">MPACNICQGISTPASVYDLNGQPVQPGQPHPPLIRTASGHLRTPNEHHPLTKSKKRMNETSQSQSRRPSINAIDTIRALAPPDLFAADKADGAHDHVSINPGPLITTNVVEGNWVTLSRHLPRQGGLRRVPRLNFRAGGPGDRGERGVVECELGDGSVDVDVDVDDDDDDEYTSSDTTTMYDDSMLARTPRTASSETLATDAWLGIGGCNPTPVKIARMSGGRPTSTPRVEVEILGVRGDGAEEVVDGEDLWIQVAREMEVRPNRSR</sequence>
<organism evidence="2 3">
    <name type="scientific">Massarina eburnea CBS 473.64</name>
    <dbReference type="NCBI Taxonomy" id="1395130"/>
    <lineage>
        <taxon>Eukaryota</taxon>
        <taxon>Fungi</taxon>
        <taxon>Dikarya</taxon>
        <taxon>Ascomycota</taxon>
        <taxon>Pezizomycotina</taxon>
        <taxon>Dothideomycetes</taxon>
        <taxon>Pleosporomycetidae</taxon>
        <taxon>Pleosporales</taxon>
        <taxon>Massarineae</taxon>
        <taxon>Massarinaceae</taxon>
        <taxon>Massarina</taxon>
    </lineage>
</organism>
<feature type="compositionally biased region" description="Polar residues" evidence="1">
    <location>
        <begin position="59"/>
        <end position="68"/>
    </location>
</feature>
<gene>
    <name evidence="2" type="ORF">P280DRAFT_61131</name>
</gene>
<dbReference type="EMBL" id="MU006787">
    <property type="protein sequence ID" value="KAF2639414.1"/>
    <property type="molecule type" value="Genomic_DNA"/>
</dbReference>
<dbReference type="Proteomes" id="UP000799753">
    <property type="component" value="Unassembled WGS sequence"/>
</dbReference>
<reference evidence="2" key="1">
    <citation type="journal article" date="2020" name="Stud. Mycol.">
        <title>101 Dothideomycetes genomes: a test case for predicting lifestyles and emergence of pathogens.</title>
        <authorList>
            <person name="Haridas S."/>
            <person name="Albert R."/>
            <person name="Binder M."/>
            <person name="Bloem J."/>
            <person name="Labutti K."/>
            <person name="Salamov A."/>
            <person name="Andreopoulos B."/>
            <person name="Baker S."/>
            <person name="Barry K."/>
            <person name="Bills G."/>
            <person name="Bluhm B."/>
            <person name="Cannon C."/>
            <person name="Castanera R."/>
            <person name="Culley D."/>
            <person name="Daum C."/>
            <person name="Ezra D."/>
            <person name="Gonzalez J."/>
            <person name="Henrissat B."/>
            <person name="Kuo A."/>
            <person name="Liang C."/>
            <person name="Lipzen A."/>
            <person name="Lutzoni F."/>
            <person name="Magnuson J."/>
            <person name="Mondo S."/>
            <person name="Nolan M."/>
            <person name="Ohm R."/>
            <person name="Pangilinan J."/>
            <person name="Park H.-J."/>
            <person name="Ramirez L."/>
            <person name="Alfaro M."/>
            <person name="Sun H."/>
            <person name="Tritt A."/>
            <person name="Yoshinaga Y."/>
            <person name="Zwiers L.-H."/>
            <person name="Turgeon B."/>
            <person name="Goodwin S."/>
            <person name="Spatafora J."/>
            <person name="Crous P."/>
            <person name="Grigoriev I."/>
        </authorList>
    </citation>
    <scope>NUCLEOTIDE SEQUENCE</scope>
    <source>
        <strain evidence="2">CBS 473.64</strain>
    </source>
</reference>